<sequence length="548" mass="60764">MTQDYWRLLWQQKKMALLGLLLAVFTAYCGIALLAVSGWFISAAALAGLTATSAMAFNFFTPGAMVRGLSIGRTLGRYGERLASHEATFRIISHLRAAIFRQLSAQPWQETQLDRHQSGSRLLQDIQHIEAIYLSAVLPATVTLAVTLGYLAALLVIWPPLVLWALPWVALAVLLMPWLYSRQVLETQDQLHQQRAGQWRNTSALLTNMRTLTLHGRLAHSSEQLFQQASDGDRQENHSVNQQQSIMLLAQLSLITLTLIIFWQAFNGWQLGQLQAAQIFMVLLLTLGSVDVFLDASPTLAAWRLGLRALQRLHSQPTATAATALQFDDQQTDLIIRSLDYHYPNQPAALFCRFSHCFTGPGWHWICGPSGSGKSTLIALLAGQLQPQQGSLTLPLSAQPPGAIPAGVGLMPQRIDILRASLRDNLNLHHGHTDEQLWQALALVELKHWAEQLPQGLDTWLGDGEWQASGGEIKRLGLARLILQDQPLMLLDEPAAGLDSALAQRIFQRLSEHWQAKLVIANTHDRQLIQPGQTLLELNSAESTNTTT</sequence>
<dbReference type="SUPFAM" id="SSF90123">
    <property type="entry name" value="ABC transporter transmembrane region"/>
    <property type="match status" value="1"/>
</dbReference>
<evidence type="ECO:0000259" key="9">
    <source>
        <dbReference type="PROSITE" id="PS50929"/>
    </source>
</evidence>
<keyword evidence="6 7" id="KW-0472">Membrane</keyword>
<reference evidence="11" key="1">
    <citation type="journal article" date="2019" name="Int. J. Syst. Evol. Microbiol.">
        <title>The Global Catalogue of Microorganisms (GCM) 10K type strain sequencing project: providing services to taxonomists for standard genome sequencing and annotation.</title>
        <authorList>
            <consortium name="The Broad Institute Genomics Platform"/>
            <consortium name="The Broad Institute Genome Sequencing Center for Infectious Disease"/>
            <person name="Wu L."/>
            <person name="Ma J."/>
        </authorList>
    </citation>
    <scope>NUCLEOTIDE SEQUENCE [LARGE SCALE GENOMIC DNA]</scope>
    <source>
        <strain evidence="11">KCTC 42424</strain>
    </source>
</reference>
<feature type="domain" description="ABC transmembrane type-1" evidence="9">
    <location>
        <begin position="17"/>
        <end position="305"/>
    </location>
</feature>
<evidence type="ECO:0000256" key="4">
    <source>
        <dbReference type="ARBA" id="ARBA00022840"/>
    </source>
</evidence>
<dbReference type="InterPro" id="IPR027417">
    <property type="entry name" value="P-loop_NTPase"/>
</dbReference>
<dbReference type="PROSITE" id="PS50929">
    <property type="entry name" value="ABC_TM1F"/>
    <property type="match status" value="1"/>
</dbReference>
<keyword evidence="2 7" id="KW-0812">Transmembrane</keyword>
<feature type="transmembrane region" description="Helical" evidence="7">
    <location>
        <begin position="246"/>
        <end position="266"/>
    </location>
</feature>
<gene>
    <name evidence="10" type="ORF">ACFOMG_05630</name>
</gene>
<feature type="transmembrane region" description="Helical" evidence="7">
    <location>
        <begin position="39"/>
        <end position="60"/>
    </location>
</feature>
<keyword evidence="11" id="KW-1185">Reference proteome</keyword>
<keyword evidence="4 10" id="KW-0067">ATP-binding</keyword>
<feature type="domain" description="ABC transporter" evidence="8">
    <location>
        <begin position="336"/>
        <end position="548"/>
    </location>
</feature>
<dbReference type="Gene3D" id="3.40.50.300">
    <property type="entry name" value="P-loop containing nucleotide triphosphate hydrolases"/>
    <property type="match status" value="1"/>
</dbReference>
<evidence type="ECO:0000313" key="10">
    <source>
        <dbReference type="EMBL" id="MFC3679591.1"/>
    </source>
</evidence>
<keyword evidence="3" id="KW-0547">Nucleotide-binding</keyword>
<dbReference type="Gene3D" id="1.20.1560.10">
    <property type="entry name" value="ABC transporter type 1, transmembrane domain"/>
    <property type="match status" value="1"/>
</dbReference>
<feature type="transmembrane region" description="Helical" evidence="7">
    <location>
        <begin position="131"/>
        <end position="155"/>
    </location>
</feature>
<dbReference type="EMBL" id="JBHRYB010000005">
    <property type="protein sequence ID" value="MFC3679591.1"/>
    <property type="molecule type" value="Genomic_DNA"/>
</dbReference>
<dbReference type="GO" id="GO:0005524">
    <property type="term" value="F:ATP binding"/>
    <property type="evidence" value="ECO:0007669"/>
    <property type="project" value="UniProtKB-KW"/>
</dbReference>
<evidence type="ECO:0000256" key="1">
    <source>
        <dbReference type="ARBA" id="ARBA00004651"/>
    </source>
</evidence>
<name>A0ABV7VST8_9GAMM</name>
<organism evidence="10 11">
    <name type="scientific">Bacterioplanoides pacificum</name>
    <dbReference type="NCBI Taxonomy" id="1171596"/>
    <lineage>
        <taxon>Bacteria</taxon>
        <taxon>Pseudomonadati</taxon>
        <taxon>Pseudomonadota</taxon>
        <taxon>Gammaproteobacteria</taxon>
        <taxon>Oceanospirillales</taxon>
        <taxon>Oceanospirillaceae</taxon>
        <taxon>Bacterioplanoides</taxon>
    </lineage>
</organism>
<evidence type="ECO:0000259" key="8">
    <source>
        <dbReference type="PROSITE" id="PS50893"/>
    </source>
</evidence>
<comment type="subcellular location">
    <subcellularLocation>
        <location evidence="1">Cell membrane</location>
        <topology evidence="1">Multi-pass membrane protein</topology>
    </subcellularLocation>
</comment>
<dbReference type="PANTHER" id="PTHR24221">
    <property type="entry name" value="ATP-BINDING CASSETTE SUB-FAMILY B"/>
    <property type="match status" value="1"/>
</dbReference>
<dbReference type="InterPro" id="IPR036640">
    <property type="entry name" value="ABC1_TM_sf"/>
</dbReference>
<dbReference type="Pfam" id="PF00005">
    <property type="entry name" value="ABC_tran"/>
    <property type="match status" value="1"/>
</dbReference>
<dbReference type="InterPro" id="IPR003439">
    <property type="entry name" value="ABC_transporter-like_ATP-bd"/>
</dbReference>
<comment type="caution">
    <text evidence="10">The sequence shown here is derived from an EMBL/GenBank/DDBJ whole genome shotgun (WGS) entry which is preliminary data.</text>
</comment>
<dbReference type="InterPro" id="IPR011527">
    <property type="entry name" value="ABC1_TM_dom"/>
</dbReference>
<evidence type="ECO:0000256" key="6">
    <source>
        <dbReference type="ARBA" id="ARBA00023136"/>
    </source>
</evidence>
<dbReference type="SMART" id="SM00382">
    <property type="entry name" value="AAA"/>
    <property type="match status" value="1"/>
</dbReference>
<evidence type="ECO:0000256" key="2">
    <source>
        <dbReference type="ARBA" id="ARBA00022692"/>
    </source>
</evidence>
<evidence type="ECO:0000256" key="7">
    <source>
        <dbReference type="SAM" id="Phobius"/>
    </source>
</evidence>
<evidence type="ECO:0000256" key="3">
    <source>
        <dbReference type="ARBA" id="ARBA00022741"/>
    </source>
</evidence>
<dbReference type="InterPro" id="IPR003593">
    <property type="entry name" value="AAA+_ATPase"/>
</dbReference>
<evidence type="ECO:0000313" key="11">
    <source>
        <dbReference type="Proteomes" id="UP001595722"/>
    </source>
</evidence>
<feature type="transmembrane region" description="Helical" evidence="7">
    <location>
        <begin position="161"/>
        <end position="180"/>
    </location>
</feature>
<accession>A0ABV7VST8</accession>
<dbReference type="SUPFAM" id="SSF52540">
    <property type="entry name" value="P-loop containing nucleoside triphosphate hydrolases"/>
    <property type="match status" value="1"/>
</dbReference>
<dbReference type="RefSeq" id="WP_376865317.1">
    <property type="nucleotide sequence ID" value="NZ_JBHRYB010000005.1"/>
</dbReference>
<proteinExistence type="predicted"/>
<dbReference type="Proteomes" id="UP001595722">
    <property type="component" value="Unassembled WGS sequence"/>
</dbReference>
<dbReference type="PANTHER" id="PTHR24221:SF653">
    <property type="entry name" value="TRANSPORT ATP-BINDING PROTEIN CYDC"/>
    <property type="match status" value="1"/>
</dbReference>
<dbReference type="InterPro" id="IPR039421">
    <property type="entry name" value="Type_1_exporter"/>
</dbReference>
<protein>
    <submittedName>
        <fullName evidence="10">Amino acid ABC transporter ATP-binding/permease protein</fullName>
    </submittedName>
</protein>
<evidence type="ECO:0000256" key="5">
    <source>
        <dbReference type="ARBA" id="ARBA00022989"/>
    </source>
</evidence>
<dbReference type="PROSITE" id="PS50893">
    <property type="entry name" value="ABC_TRANSPORTER_2"/>
    <property type="match status" value="1"/>
</dbReference>
<keyword evidence="5 7" id="KW-1133">Transmembrane helix</keyword>